<feature type="domain" description="Periplasmic copper-binding protein NosD beta helix" evidence="1">
    <location>
        <begin position="609"/>
        <end position="857"/>
    </location>
</feature>
<dbReference type="Gene3D" id="2.160.20.10">
    <property type="entry name" value="Single-stranded right-handed beta-helix, Pectin lyase-like"/>
    <property type="match status" value="2"/>
</dbReference>
<evidence type="ECO:0000259" key="1">
    <source>
        <dbReference type="Pfam" id="PF05048"/>
    </source>
</evidence>
<dbReference type="InterPro" id="IPR007742">
    <property type="entry name" value="NosD_dom"/>
</dbReference>
<dbReference type="SUPFAM" id="SSF51126">
    <property type="entry name" value="Pectin lyase-like"/>
    <property type="match status" value="2"/>
</dbReference>
<gene>
    <name evidence="2" type="ORF">MMJJ_04230</name>
</gene>
<dbReference type="KEGG" id="mmad:MMJJ_04230"/>
<feature type="domain" description="Periplasmic copper-binding protein NosD beta helix" evidence="1">
    <location>
        <begin position="238"/>
        <end position="445"/>
    </location>
</feature>
<dbReference type="AlphaFoldDB" id="A0A2L1C9G4"/>
<accession>A0A2L1C9G4</accession>
<sequence>MDNLNIWLNGGIIITTLKKLIMLTILISFIGFVSAETVPIDYNINNSNYDTAKMISEPGIYNLTEDITNLGGIEINSDNVTLNGQGYFLNVTSNNGIQASGHKNITITNVNLYASGENASAINITGADITIFANTISSNIGDGICINENSENITISGNTITAGYNGIEIDGNNSVITGNTITNLLNYWGISIGANNCLVANNVINSNYSINMDGYNLTVENNALTSGIHCYYVSIYSNTLSGNTINGKKLYFYKNMENIGEIPSDAGQVILVNCTNAQISNINFNEKAIAISIADSTGVFVENCTINPNIIYENYVSIYNSENCEFTGNTFKVSESSLVYGISALDVDNITISKNKFEGIAVPGYGVNFTNSRIFKNIFENVSLAPLAFDYNCSGTYVYLNNFINCSWNRGINESITLNSPLNVSYTYNGTTYSTIAGNYWSDYNETNANVNEGIWSIPYIITDSVNDSYPLAKPFSMVDENGIIHITLDDVDSENGYVITKPGTYVLDENITNGGSILIDSSNVTFDGNGHFITNSESYAVYSNTEMFENVTVKNVITLSSIYIKASNSNVSSNTAYNVEINGNYNTISSNIVKSTMYVNRYFPWGLNNTISNNTAYLILYWGYDSKIYSNAVDYALASYGNNNNISSNVIGSESTHGDNSIESYGDNNSISSNNVDYMIYLKGNYNTISSNIVQDHISAGGGYNTISSNIVQDHIWTRGQYTLISSNTVINASYYAIDPNGDYDYGIDAYATVFNNTVLASKVGIWLDNYCEGYSNITQNTVYADDYPIIIGDNITGCNIYLNNFIHTGNSTDISGIMPNTTVNNSLVSPFEIEYNYNGNTYSNILGNYWSDYSGTDTDGNGIGDTYYIYGCDYERTYGEDYYDIDYLENDTAPLIDMWNGNEIGNYVATSRSSGGSGGRSYDSDISDEIESKVIKNFVSSASVIYGNEIDQQYAEELREKIQNANGYKISGNAVIVGGPLSNGFAREYNDQFEMPISNDYPGENKGIIQVLKVQDNTGKIVQSYTIVYIAGSDRLGTQAALEYFKTLDELPEGPIMVEWTENGHKVVE</sequence>
<dbReference type="Pfam" id="PF05048">
    <property type="entry name" value="NosD"/>
    <property type="match status" value="2"/>
</dbReference>
<dbReference type="Proteomes" id="UP000239462">
    <property type="component" value="Chromosome"/>
</dbReference>
<evidence type="ECO:0000313" key="2">
    <source>
        <dbReference type="EMBL" id="AVB75840.1"/>
    </source>
</evidence>
<evidence type="ECO:0000313" key="3">
    <source>
        <dbReference type="Proteomes" id="UP000239462"/>
    </source>
</evidence>
<protein>
    <submittedName>
        <fullName evidence="2">Periplasmic copper-binding protein NosD</fullName>
    </submittedName>
</protein>
<organism evidence="2 3">
    <name type="scientific">Methanococcus maripaludis</name>
    <name type="common">Methanococcus deltae</name>
    <dbReference type="NCBI Taxonomy" id="39152"/>
    <lineage>
        <taxon>Archaea</taxon>
        <taxon>Methanobacteriati</taxon>
        <taxon>Methanobacteriota</taxon>
        <taxon>Methanomada group</taxon>
        <taxon>Methanococci</taxon>
        <taxon>Methanococcales</taxon>
        <taxon>Methanococcaceae</taxon>
        <taxon>Methanococcus</taxon>
    </lineage>
</organism>
<dbReference type="InterPro" id="IPR011050">
    <property type="entry name" value="Pectin_lyase_fold/virulence"/>
</dbReference>
<name>A0A2L1C9G4_METMI</name>
<dbReference type="SMART" id="SM00710">
    <property type="entry name" value="PbH1"/>
    <property type="match status" value="13"/>
</dbReference>
<proteinExistence type="predicted"/>
<reference evidence="3" key="1">
    <citation type="journal article" date="2018" name="Genome Announc.">
        <title>Complete Genome Sequence of the Methanococcus maripaludis Type Strain JJ (DSM 2067), a Model for Selenoprotein Synthesis in Archaea.</title>
        <authorList>
            <person name="Poehlein A."/>
            <person name="Heym D."/>
            <person name="Quitzke V."/>
            <person name="Fersch J."/>
            <person name="Daniel R."/>
            <person name="Rother M."/>
        </authorList>
    </citation>
    <scope>NUCLEOTIDE SEQUENCE [LARGE SCALE GENOMIC DNA]</scope>
    <source>
        <strain evidence="3">DSM 2067</strain>
    </source>
</reference>
<dbReference type="InterPro" id="IPR006626">
    <property type="entry name" value="PbH1"/>
</dbReference>
<dbReference type="EMBL" id="CP026606">
    <property type="protein sequence ID" value="AVB75840.1"/>
    <property type="molecule type" value="Genomic_DNA"/>
</dbReference>
<dbReference type="InterPro" id="IPR012334">
    <property type="entry name" value="Pectin_lyas_fold"/>
</dbReference>